<evidence type="ECO:0000313" key="3">
    <source>
        <dbReference type="Proteomes" id="UP000485058"/>
    </source>
</evidence>
<organism evidence="2 3">
    <name type="scientific">Haematococcus lacustris</name>
    <name type="common">Green alga</name>
    <name type="synonym">Haematococcus pluvialis</name>
    <dbReference type="NCBI Taxonomy" id="44745"/>
    <lineage>
        <taxon>Eukaryota</taxon>
        <taxon>Viridiplantae</taxon>
        <taxon>Chlorophyta</taxon>
        <taxon>core chlorophytes</taxon>
        <taxon>Chlorophyceae</taxon>
        <taxon>CS clade</taxon>
        <taxon>Chlamydomonadales</taxon>
        <taxon>Haematococcaceae</taxon>
        <taxon>Haematococcus</taxon>
    </lineage>
</organism>
<dbReference type="InterPro" id="IPR051956">
    <property type="entry name" value="eIF2B_epsilon"/>
</dbReference>
<dbReference type="Pfam" id="PF00483">
    <property type="entry name" value="NTP_transferase"/>
    <property type="match status" value="1"/>
</dbReference>
<keyword evidence="3" id="KW-1185">Reference proteome</keyword>
<dbReference type="GO" id="GO:0005851">
    <property type="term" value="C:eukaryotic translation initiation factor 2B complex"/>
    <property type="evidence" value="ECO:0007669"/>
    <property type="project" value="TreeGrafter"/>
</dbReference>
<dbReference type="PANTHER" id="PTHR45887:SF1">
    <property type="entry name" value="TRANSLATION INITIATION FACTOR EIF-2B SUBUNIT EPSILON"/>
    <property type="match status" value="1"/>
</dbReference>
<feature type="non-terminal residue" evidence="2">
    <location>
        <position position="202"/>
    </location>
</feature>
<feature type="domain" description="Nucleotidyl transferase" evidence="1">
    <location>
        <begin position="19"/>
        <end position="160"/>
    </location>
</feature>
<sequence length="202" mass="22809">MAPKGKGPERFETRTVLHAILLADSFTQRFRPITIERPKVLLPLVNVPMIEYTLEWLAMNKVEEVFVFCCAHADQIKRYLSESKWAASREMVVTPVVSTSCLSAGEALRIIEQRDLIKSDFVLISGDTVANLNLAPVLAAHRARREKDKNAIFTMLMKPVHHPQQRLRMGCSETLVCLDPGSNRLLKYVEQDSSSRVAASFK</sequence>
<dbReference type="InterPro" id="IPR035543">
    <property type="entry name" value="eIF-2B_epsilon_N"/>
</dbReference>
<dbReference type="AlphaFoldDB" id="A0A699Z023"/>
<dbReference type="PANTHER" id="PTHR45887">
    <property type="entry name" value="TRANSLATION INITIATION FACTOR EIF-2B SUBUNIT EPSILON"/>
    <property type="match status" value="1"/>
</dbReference>
<comment type="caution">
    <text evidence="2">The sequence shown here is derived from an EMBL/GenBank/DDBJ whole genome shotgun (WGS) entry which is preliminary data.</text>
</comment>
<dbReference type="GO" id="GO:0031369">
    <property type="term" value="F:translation initiation factor binding"/>
    <property type="evidence" value="ECO:0007669"/>
    <property type="project" value="TreeGrafter"/>
</dbReference>
<protein>
    <submittedName>
        <fullName evidence="2">W2 domain-containing protein</fullName>
    </submittedName>
</protein>
<dbReference type="Gene3D" id="3.90.550.10">
    <property type="entry name" value="Spore Coat Polysaccharide Biosynthesis Protein SpsA, Chain A"/>
    <property type="match status" value="1"/>
</dbReference>
<reference evidence="2 3" key="1">
    <citation type="submission" date="2020-02" db="EMBL/GenBank/DDBJ databases">
        <title>Draft genome sequence of Haematococcus lacustris strain NIES-144.</title>
        <authorList>
            <person name="Morimoto D."/>
            <person name="Nakagawa S."/>
            <person name="Yoshida T."/>
            <person name="Sawayama S."/>
        </authorList>
    </citation>
    <scope>NUCLEOTIDE SEQUENCE [LARGE SCALE GENOMIC DNA]</scope>
    <source>
        <strain evidence="2 3">NIES-144</strain>
    </source>
</reference>
<dbReference type="InterPro" id="IPR005835">
    <property type="entry name" value="NTP_transferase_dom"/>
</dbReference>
<dbReference type="GO" id="GO:0005085">
    <property type="term" value="F:guanyl-nucleotide exchange factor activity"/>
    <property type="evidence" value="ECO:0007669"/>
    <property type="project" value="TreeGrafter"/>
</dbReference>
<dbReference type="GO" id="GO:0003743">
    <property type="term" value="F:translation initiation factor activity"/>
    <property type="evidence" value="ECO:0007669"/>
    <property type="project" value="TreeGrafter"/>
</dbReference>
<dbReference type="Proteomes" id="UP000485058">
    <property type="component" value="Unassembled WGS sequence"/>
</dbReference>
<gene>
    <name evidence="2" type="ORF">HaLaN_08745</name>
</gene>
<proteinExistence type="predicted"/>
<accession>A0A699Z023</accession>
<name>A0A699Z023_HAELA</name>
<dbReference type="SUPFAM" id="SSF53448">
    <property type="entry name" value="Nucleotide-diphospho-sugar transferases"/>
    <property type="match status" value="1"/>
</dbReference>
<evidence type="ECO:0000259" key="1">
    <source>
        <dbReference type="Pfam" id="PF00483"/>
    </source>
</evidence>
<dbReference type="CDD" id="cd04197">
    <property type="entry name" value="eIF-2B_epsilon_N"/>
    <property type="match status" value="1"/>
</dbReference>
<dbReference type="InterPro" id="IPR029044">
    <property type="entry name" value="Nucleotide-diphossugar_trans"/>
</dbReference>
<dbReference type="EMBL" id="BLLF01000558">
    <property type="protein sequence ID" value="GFH12958.1"/>
    <property type="molecule type" value="Genomic_DNA"/>
</dbReference>
<evidence type="ECO:0000313" key="2">
    <source>
        <dbReference type="EMBL" id="GFH12958.1"/>
    </source>
</evidence>